<dbReference type="InterPro" id="IPR003615">
    <property type="entry name" value="HNH_nuc"/>
</dbReference>
<comment type="caution">
    <text evidence="3">The sequence shown here is derived from an EMBL/GenBank/DDBJ whole genome shotgun (WGS) entry which is preliminary data.</text>
</comment>
<accession>A0ABT1ILM7</accession>
<keyword evidence="3" id="KW-0378">Hydrolase</keyword>
<evidence type="ECO:0000313" key="3">
    <source>
        <dbReference type="EMBL" id="MCP2273565.1"/>
    </source>
</evidence>
<feature type="region of interest" description="Disordered" evidence="1">
    <location>
        <begin position="1"/>
        <end position="32"/>
    </location>
</feature>
<dbReference type="EMBL" id="JAMTCO010000017">
    <property type="protein sequence ID" value="MCP2273565.1"/>
    <property type="molecule type" value="Genomic_DNA"/>
</dbReference>
<feature type="domain" description="HNH nuclease" evidence="2">
    <location>
        <begin position="201"/>
        <end position="250"/>
    </location>
</feature>
<dbReference type="GO" id="GO:0004519">
    <property type="term" value="F:endonuclease activity"/>
    <property type="evidence" value="ECO:0007669"/>
    <property type="project" value="UniProtKB-KW"/>
</dbReference>
<feature type="compositionally biased region" description="Basic and acidic residues" evidence="1">
    <location>
        <begin position="1"/>
        <end position="12"/>
    </location>
</feature>
<evidence type="ECO:0000313" key="4">
    <source>
        <dbReference type="Proteomes" id="UP001205185"/>
    </source>
</evidence>
<protein>
    <submittedName>
        <fullName evidence="3">HNH endonuclease</fullName>
    </submittedName>
</protein>
<organism evidence="3 4">
    <name type="scientific">Actinokineospora diospyrosa</name>
    <dbReference type="NCBI Taxonomy" id="103728"/>
    <lineage>
        <taxon>Bacteria</taxon>
        <taxon>Bacillati</taxon>
        <taxon>Actinomycetota</taxon>
        <taxon>Actinomycetes</taxon>
        <taxon>Pseudonocardiales</taxon>
        <taxon>Pseudonocardiaceae</taxon>
        <taxon>Actinokineospora</taxon>
    </lineage>
</organism>
<keyword evidence="3" id="KW-0255">Endonuclease</keyword>
<evidence type="ECO:0000259" key="2">
    <source>
        <dbReference type="Pfam" id="PF13391"/>
    </source>
</evidence>
<sequence length="296" mass="33114">MLAAGDKREHGGNDGYDDAPSEHYSWDSTVANRDGPQPGHIIVLRDDKTLLGVSVIDKVVVDTAEKQRYKCPRCALADFKPRSTKTPKFICKCGNEFDEPVARSEVVTTYRTDHAASWVDLRGELSTQQLRDLCVSPKSQLSIRAFRFDDFVAALKEQPGISRLTPVRARIAGGHRKAVVRVRKGQGQFRADLLDRYGDLCAFTGPMPREALEAAHLYSYAADGKHREDGGLLMRRDIHRLFDLGHIAVDPAAMTIDVVGGLHKYSVYAPLHGSELHVAPTARQREWLTKHWALYR</sequence>
<proteinExistence type="predicted"/>
<keyword evidence="4" id="KW-1185">Reference proteome</keyword>
<dbReference type="Pfam" id="PF13391">
    <property type="entry name" value="HNH_2"/>
    <property type="match status" value="1"/>
</dbReference>
<gene>
    <name evidence="3" type="ORF">LV75_006095</name>
</gene>
<keyword evidence="3" id="KW-0540">Nuclease</keyword>
<name>A0ABT1ILM7_9PSEU</name>
<reference evidence="3 4" key="1">
    <citation type="submission" date="2022-06" db="EMBL/GenBank/DDBJ databases">
        <title>Genomic Encyclopedia of Archaeal and Bacterial Type Strains, Phase II (KMG-II): from individual species to whole genera.</title>
        <authorList>
            <person name="Goeker M."/>
        </authorList>
    </citation>
    <scope>NUCLEOTIDE SEQUENCE [LARGE SCALE GENOMIC DNA]</scope>
    <source>
        <strain evidence="3 4">DSM 44255</strain>
    </source>
</reference>
<evidence type="ECO:0000256" key="1">
    <source>
        <dbReference type="SAM" id="MobiDB-lite"/>
    </source>
</evidence>
<dbReference type="Proteomes" id="UP001205185">
    <property type="component" value="Unassembled WGS sequence"/>
</dbReference>